<evidence type="ECO:0000256" key="1">
    <source>
        <dbReference type="ARBA" id="ARBA00009254"/>
    </source>
</evidence>
<evidence type="ECO:0000313" key="4">
    <source>
        <dbReference type="EMBL" id="WMP12736.1"/>
    </source>
</evidence>
<dbReference type="InterPro" id="IPR001854">
    <property type="entry name" value="Ribosomal_uL29"/>
</dbReference>
<dbReference type="InterPro" id="IPR036049">
    <property type="entry name" value="Ribosomal_uL29_sf"/>
</dbReference>
<dbReference type="GO" id="GO:1990904">
    <property type="term" value="C:ribonucleoprotein complex"/>
    <property type="evidence" value="ECO:0007669"/>
    <property type="project" value="UniProtKB-KW"/>
</dbReference>
<keyword evidence="4" id="KW-0150">Chloroplast</keyword>
<organism evidence="4">
    <name type="scientific">Corynecladia elata</name>
    <dbReference type="NCBI Taxonomy" id="3101723"/>
    <lineage>
        <taxon>Eukaryota</taxon>
        <taxon>Rhodophyta</taxon>
        <taxon>Florideophyceae</taxon>
        <taxon>Rhodymeniophycidae</taxon>
        <taxon>Ceramiales</taxon>
        <taxon>Rhodomelaceae</taxon>
        <taxon>Laurencieae</taxon>
        <taxon>Corynecladia</taxon>
    </lineage>
</organism>
<evidence type="ECO:0000256" key="3">
    <source>
        <dbReference type="ARBA" id="ARBA00023274"/>
    </source>
</evidence>
<dbReference type="GO" id="GO:0006412">
    <property type="term" value="P:translation"/>
    <property type="evidence" value="ECO:0007669"/>
    <property type="project" value="InterPro"/>
</dbReference>
<keyword evidence="4" id="KW-0934">Plastid</keyword>
<dbReference type="GO" id="GO:0005840">
    <property type="term" value="C:ribosome"/>
    <property type="evidence" value="ECO:0007669"/>
    <property type="project" value="UniProtKB-KW"/>
</dbReference>
<dbReference type="GeneID" id="84880710"/>
<dbReference type="RefSeq" id="YP_010951797.1">
    <property type="nucleotide sequence ID" value="NC_082855.1"/>
</dbReference>
<dbReference type="NCBIfam" id="TIGR00012">
    <property type="entry name" value="L29"/>
    <property type="match status" value="1"/>
</dbReference>
<protein>
    <submittedName>
        <fullName evidence="4">50S ribosomal protein L29</fullName>
    </submittedName>
</protein>
<evidence type="ECO:0000256" key="2">
    <source>
        <dbReference type="ARBA" id="ARBA00022980"/>
    </source>
</evidence>
<gene>
    <name evidence="4" type="primary">rpl29</name>
</gene>
<dbReference type="AlphaFoldDB" id="A0AA51NFX7"/>
<dbReference type="GO" id="GO:0003735">
    <property type="term" value="F:structural constituent of ribosome"/>
    <property type="evidence" value="ECO:0007669"/>
    <property type="project" value="InterPro"/>
</dbReference>
<dbReference type="SUPFAM" id="SSF46561">
    <property type="entry name" value="Ribosomal protein L29 (L29p)"/>
    <property type="match status" value="1"/>
</dbReference>
<reference evidence="4" key="1">
    <citation type="journal article" date="2023" name="J. Phycol.">
        <title>Gene-rich plastid genomes of two parasitic red algal species, Laurencia australis and L. verruciformis (Rhodomelaceae, Ceramiales), and a taxonomic revision of Janczewskia.</title>
        <authorList>
            <person name="Preuss M."/>
            <person name="Diaz-Tapia P."/>
            <person name="Verbruggen H."/>
            <person name="Zuccarello G.C."/>
        </authorList>
    </citation>
    <scope>NUCLEOTIDE SEQUENCE</scope>
    <source>
        <strain evidence="4">B2H</strain>
    </source>
</reference>
<proteinExistence type="inferred from homology"/>
<name>A0AA51NFX7_9FLOR</name>
<sequence length="63" mass="7430">MKKRKKSNKILHTNTQEEIIVNLKKELVLMNIKRKTKQDIKPHLIKQIKNKISKILTLGATRI</sequence>
<keyword evidence="2 4" id="KW-0689">Ribosomal protein</keyword>
<comment type="similarity">
    <text evidence="1">Belongs to the universal ribosomal protein uL29 family.</text>
</comment>
<accession>A0AA51NFX7</accession>
<geneLocation type="chloroplast" evidence="4"/>
<keyword evidence="3" id="KW-0687">Ribonucleoprotein</keyword>
<dbReference type="EMBL" id="OQ908872">
    <property type="protein sequence ID" value="WMP12736.1"/>
    <property type="molecule type" value="Genomic_DNA"/>
</dbReference>